<sequence length="278" mass="30584">MGSWGGYDGTAFKISKKLGLSDESSILNNLRETLGKHSLKVVLFKNYSGKTISPSTLREAFKECIPKAKFGEKTWNTYSNRLTNYLIYSGYLLRAGNDVVVQDTGSAIQDRAGLARRGKQRGNVFSVSVSPFAACNAINSIPYSGIKIGAIKRNELSVLKRFELVIVKDDVVFPNTESVDKSGGHKEAIWAAAKNESSLLRCVELLQEDPDIQGKTMASKISNEYNLNWSEGSKTRNGGILKQWSQWVKEGMEMSDIPTPPGRPNKLKHSDAGNCADV</sequence>
<dbReference type="EMBL" id="MCBA01000156">
    <property type="protein sequence ID" value="RGP85475.1"/>
    <property type="molecule type" value="Genomic_DNA"/>
</dbReference>
<dbReference type="AlphaFoldDB" id="A0A395TKH0"/>
<evidence type="ECO:0000256" key="1">
    <source>
        <dbReference type="SAM" id="MobiDB-lite"/>
    </source>
</evidence>
<proteinExistence type="predicted"/>
<gene>
    <name evidence="2" type="ORF">BC353_15150</name>
</gene>
<comment type="caution">
    <text evidence="2">The sequence shown here is derived from an EMBL/GenBank/DDBJ whole genome shotgun (WGS) entry which is preliminary data.</text>
</comment>
<protein>
    <submittedName>
        <fullName evidence="2">Uncharacterized protein</fullName>
    </submittedName>
</protein>
<name>A0A395TKH0_VIBCL</name>
<evidence type="ECO:0000313" key="3">
    <source>
        <dbReference type="Proteomes" id="UP000266701"/>
    </source>
</evidence>
<reference evidence="2 3" key="1">
    <citation type="journal article" date="2017" name="Emerg. Infect. Dis.">
        <title>Carbapenemase VCC-1-Producing Vibrio cholerae in Coastal Waters of Germany.</title>
        <authorList>
            <person name="Hammerl J.A."/>
            <person name="Jackel C."/>
            <person name="Bortolaia V."/>
            <person name="Schwartz K."/>
            <person name="Bier N."/>
            <person name="Hendriksen R.S."/>
            <person name="Guerra B."/>
            <person name="Strauch E."/>
        </authorList>
    </citation>
    <scope>NUCLEOTIDE SEQUENCE [LARGE SCALE GENOMIC DNA]</scope>
    <source>
        <strain evidence="2 3">VN-2825</strain>
    </source>
</reference>
<accession>A0A395TKH0</accession>
<feature type="region of interest" description="Disordered" evidence="1">
    <location>
        <begin position="253"/>
        <end position="278"/>
    </location>
</feature>
<dbReference type="Proteomes" id="UP000266701">
    <property type="component" value="Unassembled WGS sequence"/>
</dbReference>
<evidence type="ECO:0000313" key="2">
    <source>
        <dbReference type="EMBL" id="RGP85475.1"/>
    </source>
</evidence>
<organism evidence="2 3">
    <name type="scientific">Vibrio cholerae</name>
    <dbReference type="NCBI Taxonomy" id="666"/>
    <lineage>
        <taxon>Bacteria</taxon>
        <taxon>Pseudomonadati</taxon>
        <taxon>Pseudomonadota</taxon>
        <taxon>Gammaproteobacteria</taxon>
        <taxon>Vibrionales</taxon>
        <taxon>Vibrionaceae</taxon>
        <taxon>Vibrio</taxon>
    </lineage>
</organism>